<accession>A0ABV4WT58</accession>
<dbReference type="InterPro" id="IPR007367">
    <property type="entry name" value="DUF433"/>
</dbReference>
<organism evidence="1 2">
    <name type="scientific">Floridaenema evergladense BLCC-F167</name>
    <dbReference type="NCBI Taxonomy" id="3153639"/>
    <lineage>
        <taxon>Bacteria</taxon>
        <taxon>Bacillati</taxon>
        <taxon>Cyanobacteriota</taxon>
        <taxon>Cyanophyceae</taxon>
        <taxon>Oscillatoriophycideae</taxon>
        <taxon>Aerosakkonematales</taxon>
        <taxon>Aerosakkonemataceae</taxon>
        <taxon>Floridanema</taxon>
        <taxon>Floridanema evergladense</taxon>
    </lineage>
</organism>
<gene>
    <name evidence="1" type="ORF">ACE1CA_27625</name>
</gene>
<proteinExistence type="predicted"/>
<name>A0ABV4WT58_9CYAN</name>
<dbReference type="Gene3D" id="1.10.10.10">
    <property type="entry name" value="Winged helix-like DNA-binding domain superfamily/Winged helix DNA-binding domain"/>
    <property type="match status" value="1"/>
</dbReference>
<evidence type="ECO:0000313" key="2">
    <source>
        <dbReference type="Proteomes" id="UP001576780"/>
    </source>
</evidence>
<dbReference type="Proteomes" id="UP001576780">
    <property type="component" value="Unassembled WGS sequence"/>
</dbReference>
<comment type="caution">
    <text evidence="1">The sequence shown here is derived from an EMBL/GenBank/DDBJ whole genome shotgun (WGS) entry which is preliminary data.</text>
</comment>
<dbReference type="PANTHER" id="PTHR34849:SF3">
    <property type="entry name" value="SSR2962 PROTEIN"/>
    <property type="match status" value="1"/>
</dbReference>
<dbReference type="SUPFAM" id="SSF46689">
    <property type="entry name" value="Homeodomain-like"/>
    <property type="match status" value="1"/>
</dbReference>
<dbReference type="PANTHER" id="PTHR34849">
    <property type="entry name" value="SSL5025 PROTEIN"/>
    <property type="match status" value="1"/>
</dbReference>
<dbReference type="EMBL" id="JBHFNT010000245">
    <property type="protein sequence ID" value="MFB2838280.1"/>
    <property type="molecule type" value="Genomic_DNA"/>
</dbReference>
<dbReference type="RefSeq" id="WP_413280601.1">
    <property type="nucleotide sequence ID" value="NZ_JBHFNT010000245.1"/>
</dbReference>
<protein>
    <submittedName>
        <fullName evidence="1">DUF433 domain-containing protein</fullName>
    </submittedName>
</protein>
<sequence>MEIAPYITINPDIHHGAVVITGTRVPVSIVIGSLAGGMNFEEVMQEYELTKEQIDAALAYAAELVAKINF</sequence>
<evidence type="ECO:0000313" key="1">
    <source>
        <dbReference type="EMBL" id="MFB2838280.1"/>
    </source>
</evidence>
<dbReference type="InterPro" id="IPR036388">
    <property type="entry name" value="WH-like_DNA-bd_sf"/>
</dbReference>
<reference evidence="1 2" key="1">
    <citation type="submission" date="2024-09" db="EMBL/GenBank/DDBJ databases">
        <title>Floridaenema gen nov. (Aerosakkonemataceae, Aerosakkonematales ord. nov., Cyanobacteria) from benthic tropical and subtropical fresh waters, with the description of four new species.</title>
        <authorList>
            <person name="Moretto J.A."/>
            <person name="Berthold D.E."/>
            <person name="Lefler F.W."/>
            <person name="Huang I.-S."/>
            <person name="Laughinghouse H. IV."/>
        </authorList>
    </citation>
    <scope>NUCLEOTIDE SEQUENCE [LARGE SCALE GENOMIC DNA]</scope>
    <source>
        <strain evidence="1 2">BLCC-F167</strain>
    </source>
</reference>
<keyword evidence="2" id="KW-1185">Reference proteome</keyword>
<dbReference type="InterPro" id="IPR009057">
    <property type="entry name" value="Homeodomain-like_sf"/>
</dbReference>
<dbReference type="Pfam" id="PF04255">
    <property type="entry name" value="DUF433"/>
    <property type="match status" value="1"/>
</dbReference>